<feature type="transmembrane region" description="Helical" evidence="1">
    <location>
        <begin position="46"/>
        <end position="66"/>
    </location>
</feature>
<proteinExistence type="predicted"/>
<sequence length="139" mass="14754">MPAIGKIFYSPRTFDLVFAGAGLLAVFGLVSLAGKPFPAIEAPDSPLLKGVIVLAVVIAGGAMSLVTTRVDQKCADDFVFSTLTKSAFQGFMGYILASTLWEVLFSHSIGAISTPISMMIAMGSWSLAYLLTRWKGTRA</sequence>
<name>A0A6I4SUR0_9SPHN</name>
<protein>
    <submittedName>
        <fullName evidence="2">Uncharacterized protein</fullName>
    </submittedName>
</protein>
<evidence type="ECO:0000313" key="3">
    <source>
        <dbReference type="Proteomes" id="UP000433652"/>
    </source>
</evidence>
<feature type="transmembrane region" description="Helical" evidence="1">
    <location>
        <begin position="16"/>
        <end position="34"/>
    </location>
</feature>
<keyword evidence="1" id="KW-0472">Membrane</keyword>
<dbReference type="AlphaFoldDB" id="A0A6I4SUR0"/>
<feature type="transmembrane region" description="Helical" evidence="1">
    <location>
        <begin position="109"/>
        <end position="131"/>
    </location>
</feature>
<feature type="transmembrane region" description="Helical" evidence="1">
    <location>
        <begin position="78"/>
        <end position="97"/>
    </location>
</feature>
<dbReference type="RefSeq" id="WP_201290899.1">
    <property type="nucleotide sequence ID" value="NZ_WTYM01000036.1"/>
</dbReference>
<reference evidence="2 3" key="1">
    <citation type="submission" date="2019-12" db="EMBL/GenBank/DDBJ databases">
        <title>Genomic-based taxomic classification of the family Erythrobacteraceae.</title>
        <authorList>
            <person name="Xu L."/>
        </authorList>
    </citation>
    <scope>NUCLEOTIDE SEQUENCE [LARGE SCALE GENOMIC DNA]</scope>
    <source>
        <strain evidence="2 3">MCCC 1K01500</strain>
    </source>
</reference>
<gene>
    <name evidence="2" type="ORF">GRI89_08870</name>
</gene>
<dbReference type="EMBL" id="WTYM01000036">
    <property type="protein sequence ID" value="MXO59651.1"/>
    <property type="molecule type" value="Genomic_DNA"/>
</dbReference>
<keyword evidence="3" id="KW-1185">Reference proteome</keyword>
<organism evidence="2 3">
    <name type="scientific">Croceibacterium salegens</name>
    <dbReference type="NCBI Taxonomy" id="1737568"/>
    <lineage>
        <taxon>Bacteria</taxon>
        <taxon>Pseudomonadati</taxon>
        <taxon>Pseudomonadota</taxon>
        <taxon>Alphaproteobacteria</taxon>
        <taxon>Sphingomonadales</taxon>
        <taxon>Erythrobacteraceae</taxon>
        <taxon>Croceibacterium</taxon>
    </lineage>
</organism>
<comment type="caution">
    <text evidence="2">The sequence shown here is derived from an EMBL/GenBank/DDBJ whole genome shotgun (WGS) entry which is preliminary data.</text>
</comment>
<evidence type="ECO:0000256" key="1">
    <source>
        <dbReference type="SAM" id="Phobius"/>
    </source>
</evidence>
<accession>A0A6I4SUR0</accession>
<dbReference type="Proteomes" id="UP000433652">
    <property type="component" value="Unassembled WGS sequence"/>
</dbReference>
<evidence type="ECO:0000313" key="2">
    <source>
        <dbReference type="EMBL" id="MXO59651.1"/>
    </source>
</evidence>
<keyword evidence="1" id="KW-0812">Transmembrane</keyword>
<keyword evidence="1" id="KW-1133">Transmembrane helix</keyword>